<evidence type="ECO:0000313" key="14">
    <source>
        <dbReference type="Proteomes" id="UP000592181"/>
    </source>
</evidence>
<evidence type="ECO:0000259" key="12">
    <source>
        <dbReference type="Pfam" id="PF08545"/>
    </source>
</evidence>
<dbReference type="Pfam" id="PF08545">
    <property type="entry name" value="ACP_syn_III"/>
    <property type="match status" value="1"/>
</dbReference>
<dbReference type="Proteomes" id="UP000592181">
    <property type="component" value="Unassembled WGS sequence"/>
</dbReference>
<keyword evidence="7 9" id="KW-0511">Multifunctional enzyme</keyword>
<evidence type="ECO:0000256" key="2">
    <source>
        <dbReference type="ARBA" id="ARBA00022516"/>
    </source>
</evidence>
<dbReference type="SUPFAM" id="SSF53901">
    <property type="entry name" value="Thiolase-like"/>
    <property type="match status" value="1"/>
</dbReference>
<dbReference type="UniPathway" id="UPA00094"/>
<evidence type="ECO:0000259" key="11">
    <source>
        <dbReference type="Pfam" id="PF08541"/>
    </source>
</evidence>
<dbReference type="GO" id="GO:0005737">
    <property type="term" value="C:cytoplasm"/>
    <property type="evidence" value="ECO:0007669"/>
    <property type="project" value="UniProtKB-SubCell"/>
</dbReference>
<keyword evidence="8 9" id="KW-0012">Acyltransferase</keyword>
<feature type="domain" description="Beta-ketoacyl-[acyl-carrier-protein] synthase III C-terminal" evidence="11">
    <location>
        <begin position="247"/>
        <end position="337"/>
    </location>
</feature>
<evidence type="ECO:0000256" key="1">
    <source>
        <dbReference type="ARBA" id="ARBA00008642"/>
    </source>
</evidence>
<dbReference type="GO" id="GO:0033818">
    <property type="term" value="F:beta-ketoacyl-acyl-carrier-protein synthase III activity"/>
    <property type="evidence" value="ECO:0007669"/>
    <property type="project" value="UniProtKB-UniRule"/>
</dbReference>
<accession>A0A852XCE9</accession>
<dbReference type="HAMAP" id="MF_01815">
    <property type="entry name" value="FabH"/>
    <property type="match status" value="1"/>
</dbReference>
<feature type="domain" description="Beta-ketoacyl-[acyl-carrier-protein] synthase III N-terminal" evidence="12">
    <location>
        <begin position="117"/>
        <end position="194"/>
    </location>
</feature>
<comment type="subunit">
    <text evidence="9">Homodimer.</text>
</comment>
<dbReference type="NCBIfam" id="TIGR00747">
    <property type="entry name" value="fabH"/>
    <property type="match status" value="1"/>
</dbReference>
<dbReference type="CDD" id="cd00830">
    <property type="entry name" value="KAS_III"/>
    <property type="match status" value="1"/>
</dbReference>
<feature type="region of interest" description="Disordered" evidence="10">
    <location>
        <begin position="341"/>
        <end position="369"/>
    </location>
</feature>
<dbReference type="GO" id="GO:0006633">
    <property type="term" value="P:fatty acid biosynthetic process"/>
    <property type="evidence" value="ECO:0007669"/>
    <property type="project" value="UniProtKB-UniRule"/>
</dbReference>
<comment type="caution">
    <text evidence="13">The sequence shown here is derived from an EMBL/GenBank/DDBJ whole genome shotgun (WGS) entry which is preliminary data.</text>
</comment>
<feature type="region of interest" description="ACP-binding" evidence="9">
    <location>
        <begin position="264"/>
        <end position="268"/>
    </location>
</feature>
<dbReference type="AlphaFoldDB" id="A0A852XCE9"/>
<evidence type="ECO:0000256" key="3">
    <source>
        <dbReference type="ARBA" id="ARBA00022679"/>
    </source>
</evidence>
<feature type="compositionally biased region" description="Polar residues" evidence="10">
    <location>
        <begin position="345"/>
        <end position="357"/>
    </location>
</feature>
<dbReference type="Pfam" id="PF08541">
    <property type="entry name" value="ACP_syn_III_C"/>
    <property type="match status" value="1"/>
</dbReference>
<comment type="catalytic activity">
    <reaction evidence="9">
        <text>malonyl-[ACP] + acetyl-CoA + H(+) = 3-oxobutanoyl-[ACP] + CO2 + CoA</text>
        <dbReference type="Rhea" id="RHEA:12080"/>
        <dbReference type="Rhea" id="RHEA-COMP:9623"/>
        <dbReference type="Rhea" id="RHEA-COMP:9625"/>
        <dbReference type="ChEBI" id="CHEBI:15378"/>
        <dbReference type="ChEBI" id="CHEBI:16526"/>
        <dbReference type="ChEBI" id="CHEBI:57287"/>
        <dbReference type="ChEBI" id="CHEBI:57288"/>
        <dbReference type="ChEBI" id="CHEBI:78449"/>
        <dbReference type="ChEBI" id="CHEBI:78450"/>
        <dbReference type="EC" id="2.3.1.180"/>
    </reaction>
</comment>
<evidence type="ECO:0000256" key="4">
    <source>
        <dbReference type="ARBA" id="ARBA00022832"/>
    </source>
</evidence>
<keyword evidence="14" id="KW-1185">Reference proteome</keyword>
<comment type="subcellular location">
    <subcellularLocation>
        <location evidence="9">Cytoplasm</location>
    </subcellularLocation>
</comment>
<name>A0A852XCE9_9MICO</name>
<keyword evidence="6 9" id="KW-0275">Fatty acid biosynthesis</keyword>
<dbReference type="InterPro" id="IPR016039">
    <property type="entry name" value="Thiolase-like"/>
</dbReference>
<dbReference type="InterPro" id="IPR013747">
    <property type="entry name" value="ACP_syn_III_C"/>
</dbReference>
<feature type="active site" evidence="9">
    <location>
        <position position="123"/>
    </location>
</feature>
<evidence type="ECO:0000256" key="7">
    <source>
        <dbReference type="ARBA" id="ARBA00023268"/>
    </source>
</evidence>
<keyword evidence="3 9" id="KW-0808">Transferase</keyword>
<dbReference type="EC" id="2.3.1.180" evidence="9"/>
<evidence type="ECO:0000256" key="10">
    <source>
        <dbReference type="SAM" id="MobiDB-lite"/>
    </source>
</evidence>
<keyword evidence="2 9" id="KW-0444">Lipid biosynthesis</keyword>
<keyword evidence="9" id="KW-0963">Cytoplasm</keyword>
<dbReference type="PANTHER" id="PTHR43091">
    <property type="entry name" value="3-OXOACYL-[ACYL-CARRIER-PROTEIN] SYNTHASE"/>
    <property type="match status" value="1"/>
</dbReference>
<keyword evidence="5 9" id="KW-0443">Lipid metabolism</keyword>
<reference evidence="13 14" key="1">
    <citation type="submission" date="2020-07" db="EMBL/GenBank/DDBJ databases">
        <title>Sequencing the genomes of 1000 actinobacteria strains.</title>
        <authorList>
            <person name="Klenk H.-P."/>
        </authorList>
    </citation>
    <scope>NUCLEOTIDE SEQUENCE [LARGE SCALE GENOMIC DNA]</scope>
    <source>
        <strain evidence="13 14">DSM 24723</strain>
    </source>
</reference>
<evidence type="ECO:0000256" key="9">
    <source>
        <dbReference type="HAMAP-Rule" id="MF_01815"/>
    </source>
</evidence>
<comment type="function">
    <text evidence="9">Catalyzes the condensation reaction of fatty acid synthesis by the addition to an acyl acceptor of two carbons from malonyl-ACP. Catalyzes the first condensation reaction which initiates fatty acid synthesis and may therefore play a role in governing the total rate of fatty acid production. Possesses both acetoacetyl-ACP synthase and acetyl transacylase activities. Its substrate specificity determines the biosynthesis of branched-chain and/or straight-chain of fatty acids.</text>
</comment>
<dbReference type="Gene3D" id="3.40.47.10">
    <property type="match status" value="2"/>
</dbReference>
<evidence type="ECO:0000256" key="5">
    <source>
        <dbReference type="ARBA" id="ARBA00023098"/>
    </source>
</evidence>
<protein>
    <recommendedName>
        <fullName evidence="9">Beta-ketoacyl-[acyl-carrier-protein] synthase III</fullName>
        <shortName evidence="9">Beta-ketoacyl-ACP synthase III</shortName>
        <shortName evidence="9">KAS III</shortName>
        <ecNumber evidence="9">2.3.1.180</ecNumber>
    </recommendedName>
    <alternativeName>
        <fullName evidence="9">3-oxoacyl-[acyl-carrier-protein] synthase 3</fullName>
    </alternativeName>
    <alternativeName>
        <fullName evidence="9">3-oxoacyl-[acyl-carrier-protein] synthase III</fullName>
    </alternativeName>
</protein>
<feature type="active site" evidence="9">
    <location>
        <position position="294"/>
    </location>
</feature>
<dbReference type="EMBL" id="JACBZX010000001">
    <property type="protein sequence ID" value="NYG38393.1"/>
    <property type="molecule type" value="Genomic_DNA"/>
</dbReference>
<evidence type="ECO:0000256" key="8">
    <source>
        <dbReference type="ARBA" id="ARBA00023315"/>
    </source>
</evidence>
<proteinExistence type="inferred from homology"/>
<comment type="pathway">
    <text evidence="9">Lipid metabolism; fatty acid biosynthesis.</text>
</comment>
<comment type="similarity">
    <text evidence="1 9">Belongs to the thiolase-like superfamily. FabH family.</text>
</comment>
<gene>
    <name evidence="9" type="primary">fabH</name>
    <name evidence="13" type="ORF">BJY28_002862</name>
</gene>
<keyword evidence="4 9" id="KW-0276">Fatty acid metabolism</keyword>
<dbReference type="PANTHER" id="PTHR43091:SF1">
    <property type="entry name" value="BETA-KETOACYL-[ACYL-CARRIER-PROTEIN] SYNTHASE III, CHLOROPLASTIC"/>
    <property type="match status" value="1"/>
</dbReference>
<comment type="domain">
    <text evidence="9">The last Arg residue of the ACP-binding site is essential for the weak association between ACP/AcpP and FabH.</text>
</comment>
<dbReference type="NCBIfam" id="NF006829">
    <property type="entry name" value="PRK09352.1"/>
    <property type="match status" value="1"/>
</dbReference>
<dbReference type="InterPro" id="IPR004655">
    <property type="entry name" value="FabH"/>
</dbReference>
<evidence type="ECO:0000313" key="13">
    <source>
        <dbReference type="EMBL" id="NYG38393.1"/>
    </source>
</evidence>
<dbReference type="GO" id="GO:0004315">
    <property type="term" value="F:3-oxoacyl-[acyl-carrier-protein] synthase activity"/>
    <property type="evidence" value="ECO:0007669"/>
    <property type="project" value="InterPro"/>
</dbReference>
<feature type="active site" evidence="9">
    <location>
        <position position="263"/>
    </location>
</feature>
<organism evidence="13 14">
    <name type="scientific">Janibacter alkaliphilus</name>
    <dbReference type="NCBI Taxonomy" id="1069963"/>
    <lineage>
        <taxon>Bacteria</taxon>
        <taxon>Bacillati</taxon>
        <taxon>Actinomycetota</taxon>
        <taxon>Actinomycetes</taxon>
        <taxon>Micrococcales</taxon>
        <taxon>Intrasporangiaceae</taxon>
        <taxon>Janibacter</taxon>
    </lineage>
</organism>
<dbReference type="InterPro" id="IPR013751">
    <property type="entry name" value="ACP_syn_III_N"/>
</dbReference>
<evidence type="ECO:0000256" key="6">
    <source>
        <dbReference type="ARBA" id="ARBA00023160"/>
    </source>
</evidence>
<sequence length="369" mass="38238">MSARTLGAPTELRHARISGIGGYRPERVVPNAEIVDAIDSSDEWIRERSGIRTRHRAAPDETVVDMSVAASTGAIAQAGITPEQIDAVLVATVTHPYQTPAAAPEVAARFGIAAPAMDLSAACAGYCHAVSVANDMVRAGTADHVLVVGVEKLSDFTDPHDRGSAFIFGDGAGAAVVSVSDRPGIGPTIWGSDGDRKGLITQRDSWMELHAPEGTVGGRQWPAIVMEGPSVFRWAVWSMTEHAQAAMDAAGVAPEELSAFIPHQANVRIIDNLAKTLHLPADLPIARDIETTANTSAASVPLAMERMLREGEIAPGGLALQIGFGAGLVWAAQVVEIPTPAPGTQAASAEAATSPQSTPAPGEPTPAGT</sequence>
<dbReference type="RefSeq" id="WP_179463595.1">
    <property type="nucleotide sequence ID" value="NZ_JACBZX010000001.1"/>
</dbReference>